<protein>
    <recommendedName>
        <fullName evidence="4">DUF3137 domain-containing protein</fullName>
    </recommendedName>
</protein>
<accession>A0A0F0LJ83</accession>
<evidence type="ECO:0000256" key="1">
    <source>
        <dbReference type="SAM" id="Phobius"/>
    </source>
</evidence>
<dbReference type="EMBL" id="JYIX01000036">
    <property type="protein sequence ID" value="KJL32724.1"/>
    <property type="molecule type" value="Genomic_DNA"/>
</dbReference>
<keyword evidence="1" id="KW-0472">Membrane</keyword>
<reference evidence="2 3" key="1">
    <citation type="submission" date="2015-02" db="EMBL/GenBank/DDBJ databases">
        <title>Draft genome sequences of ten Microbacterium spp. with emphasis on heavy metal contaminated environments.</title>
        <authorList>
            <person name="Corretto E."/>
        </authorList>
    </citation>
    <scope>NUCLEOTIDE SEQUENCE [LARGE SCALE GENOMIC DNA]</scope>
    <source>
        <strain evidence="2 3">ARN176</strain>
    </source>
</reference>
<feature type="transmembrane region" description="Helical" evidence="1">
    <location>
        <begin position="44"/>
        <end position="71"/>
    </location>
</feature>
<name>A0A0F0LJ83_9MICO</name>
<evidence type="ECO:0008006" key="4">
    <source>
        <dbReference type="Google" id="ProtNLM"/>
    </source>
</evidence>
<keyword evidence="1" id="KW-0812">Transmembrane</keyword>
<feature type="transmembrane region" description="Helical" evidence="1">
    <location>
        <begin position="77"/>
        <end position="95"/>
    </location>
</feature>
<evidence type="ECO:0000313" key="3">
    <source>
        <dbReference type="Proteomes" id="UP000033740"/>
    </source>
</evidence>
<dbReference type="PATRIC" id="fig|582680.6.peg.2569"/>
<feature type="transmembrane region" description="Helical" evidence="1">
    <location>
        <begin position="328"/>
        <end position="348"/>
    </location>
</feature>
<gene>
    <name evidence="2" type="ORF">RS86_02506</name>
</gene>
<keyword evidence="3" id="KW-1185">Reference proteome</keyword>
<organism evidence="2 3">
    <name type="scientific">Microbacterium azadirachtae</name>
    <dbReference type="NCBI Taxonomy" id="582680"/>
    <lineage>
        <taxon>Bacteria</taxon>
        <taxon>Bacillati</taxon>
        <taxon>Actinomycetota</taxon>
        <taxon>Actinomycetes</taxon>
        <taxon>Micrococcales</taxon>
        <taxon>Microbacteriaceae</taxon>
        <taxon>Microbacterium</taxon>
    </lineage>
</organism>
<proteinExistence type="predicted"/>
<dbReference type="STRING" id="582680.RS86_02506"/>
<keyword evidence="1" id="KW-1133">Transmembrane helix</keyword>
<sequence length="349" mass="37959">MDGVSSFEFDTAALRGPVDRSAHVRLPESAIHGSAEEELSVRRLVISVVIQALGFGVLAAIVVVFVQLIFGGDGMNVLTWIIAAFMVAPFAIAQIRAFGSRRRALDESTYRLTRFAADNRMSHVGAEPAAQHLVARFRTGGPLAIRDLLRAPERSGLEAGTYHYARSMGRSTVAHSSSYVALDLRAAAPSMTVATKFGDVWSQTSTRGSTQHQVSINEDFDERVRVYCEPQDDEAVRRQLTPQVRDALLEVAGKCDIEVDGGRIHIIARKTLPFTDPVFWRWVGDIDRLVSLFSRPDAPVPAETASGWRSRSVERDALFAVPRSGRGFAIGALVIVLGLVAAAVTTAMS</sequence>
<dbReference type="Proteomes" id="UP000033740">
    <property type="component" value="Unassembled WGS sequence"/>
</dbReference>
<comment type="caution">
    <text evidence="2">The sequence shown here is derived from an EMBL/GenBank/DDBJ whole genome shotgun (WGS) entry which is preliminary data.</text>
</comment>
<evidence type="ECO:0000313" key="2">
    <source>
        <dbReference type="EMBL" id="KJL32724.1"/>
    </source>
</evidence>
<dbReference type="AlphaFoldDB" id="A0A0F0LJ83"/>